<comment type="caution">
    <text evidence="1">The sequence shown here is derived from an EMBL/GenBank/DDBJ whole genome shotgun (WGS) entry which is preliminary data.</text>
</comment>
<dbReference type="AlphaFoldDB" id="A0AB37USC0"/>
<protein>
    <recommendedName>
        <fullName evidence="3">Actin-like protein N-terminal domain-containing protein</fullName>
    </recommendedName>
</protein>
<proteinExistence type="predicted"/>
<evidence type="ECO:0000313" key="2">
    <source>
        <dbReference type="Proteomes" id="UP000282574"/>
    </source>
</evidence>
<accession>A0AB37USC0</accession>
<dbReference type="InterPro" id="IPR043129">
    <property type="entry name" value="ATPase_NBD"/>
</dbReference>
<name>A0AB37USC0_9CYAN</name>
<sequence>MYSDLTIVVTVDLGASDTKAVYWNPWSRRPELLWMKPQVALMNPSDIKRLDMGGTTVTTPENSAYVQVGASVYAVGALGRVLEGDSGLRLAKKETAKVKILAVVGAIAQKLLKQGQRQHFNLELCFLLPLIEYWNDEHQQQLKTEIPSSLMGFTFRGTAMSATLTRLRILPEGGGIFIDENYKWLQQGQEVSADIVSIAMFGYRNASILTFAYGAPPQRNNSKGSGPGYVKCLEQLIPGINPDDPALFEAFRQGEKTFRLKGHQESYDLENLRSFAHEYYFNEVRKFLQAELPSASSYRLLIAGGSAYEIQPELEQFLSTLKLASRVSWLSETISEMESEFSLEQVQAARLLDAFGAFRHFIRSKAVTQMSA</sequence>
<dbReference type="Gene3D" id="3.30.420.40">
    <property type="match status" value="1"/>
</dbReference>
<gene>
    <name evidence="1" type="ORF">DSM107010_05350</name>
</gene>
<dbReference type="Proteomes" id="UP000282574">
    <property type="component" value="Unassembled WGS sequence"/>
</dbReference>
<evidence type="ECO:0000313" key="1">
    <source>
        <dbReference type="EMBL" id="RUT14052.1"/>
    </source>
</evidence>
<dbReference type="CDD" id="cd10227">
    <property type="entry name" value="ASKHA_NBD_ParM-like"/>
    <property type="match status" value="1"/>
</dbReference>
<evidence type="ECO:0008006" key="3">
    <source>
        <dbReference type="Google" id="ProtNLM"/>
    </source>
</evidence>
<reference evidence="1 2" key="1">
    <citation type="journal article" date="2019" name="Genome Biol. Evol.">
        <title>Day and night: Metabolic profiles and evolutionary relationships of six axenic non-marine cyanobacteria.</title>
        <authorList>
            <person name="Will S.E."/>
            <person name="Henke P."/>
            <person name="Boedeker C."/>
            <person name="Huang S."/>
            <person name="Brinkmann H."/>
            <person name="Rohde M."/>
            <person name="Jarek M."/>
            <person name="Friedl T."/>
            <person name="Seufert S."/>
            <person name="Schumacher M."/>
            <person name="Overmann J."/>
            <person name="Neumann-Schaal M."/>
            <person name="Petersen J."/>
        </authorList>
    </citation>
    <scope>NUCLEOTIDE SEQUENCE [LARGE SCALE GENOMIC DNA]</scope>
    <source>
        <strain evidence="1 2">SAG 39.79</strain>
    </source>
</reference>
<dbReference type="RefSeq" id="WP_106168393.1">
    <property type="nucleotide sequence ID" value="NZ_JAVKZF010000005.1"/>
</dbReference>
<keyword evidence="2" id="KW-1185">Reference proteome</keyword>
<dbReference type="SUPFAM" id="SSF53067">
    <property type="entry name" value="Actin-like ATPase domain"/>
    <property type="match status" value="1"/>
</dbReference>
<dbReference type="EMBL" id="RSCK01000003">
    <property type="protein sequence ID" value="RUT14052.1"/>
    <property type="molecule type" value="Genomic_DNA"/>
</dbReference>
<organism evidence="1 2">
    <name type="scientific">Chroococcidiopsis cubana SAG 39.79</name>
    <dbReference type="NCBI Taxonomy" id="388085"/>
    <lineage>
        <taxon>Bacteria</taxon>
        <taxon>Bacillati</taxon>
        <taxon>Cyanobacteriota</taxon>
        <taxon>Cyanophyceae</taxon>
        <taxon>Chroococcidiopsidales</taxon>
        <taxon>Chroococcidiopsidaceae</taxon>
        <taxon>Chroococcidiopsis</taxon>
    </lineage>
</organism>